<feature type="compositionally biased region" description="Polar residues" evidence="1">
    <location>
        <begin position="116"/>
        <end position="134"/>
    </location>
</feature>
<dbReference type="EMBL" id="OOIP01000027">
    <property type="protein sequence ID" value="SPO41470.1"/>
    <property type="molecule type" value="Genomic_DNA"/>
</dbReference>
<feature type="compositionally biased region" description="Polar residues" evidence="1">
    <location>
        <begin position="191"/>
        <end position="204"/>
    </location>
</feature>
<name>A0A5C3FB45_9BASI</name>
<feature type="region of interest" description="Disordered" evidence="1">
    <location>
        <begin position="881"/>
        <end position="906"/>
    </location>
</feature>
<feature type="compositionally biased region" description="Low complexity" evidence="1">
    <location>
        <begin position="323"/>
        <end position="337"/>
    </location>
</feature>
<feature type="region of interest" description="Disordered" evidence="1">
    <location>
        <begin position="323"/>
        <end position="352"/>
    </location>
</feature>
<feature type="region of interest" description="Disordered" evidence="1">
    <location>
        <begin position="440"/>
        <end position="476"/>
    </location>
</feature>
<feature type="compositionally biased region" description="Polar residues" evidence="1">
    <location>
        <begin position="643"/>
        <end position="653"/>
    </location>
</feature>
<feature type="region of interest" description="Disordered" evidence="1">
    <location>
        <begin position="114"/>
        <end position="134"/>
    </location>
</feature>
<dbReference type="Pfam" id="PF08737">
    <property type="entry name" value="Rgp1"/>
    <property type="match status" value="1"/>
</dbReference>
<evidence type="ECO:0008006" key="4">
    <source>
        <dbReference type="Google" id="ProtNLM"/>
    </source>
</evidence>
<gene>
    <name evidence="2" type="ORF">PSFLO_06952</name>
</gene>
<dbReference type="AlphaFoldDB" id="A0A5C3FB45"/>
<keyword evidence="3" id="KW-1185">Reference proteome</keyword>
<feature type="compositionally biased region" description="Acidic residues" evidence="1">
    <location>
        <begin position="888"/>
        <end position="897"/>
    </location>
</feature>
<dbReference type="Proteomes" id="UP000323386">
    <property type="component" value="Unassembled WGS sequence"/>
</dbReference>
<protein>
    <recommendedName>
        <fullName evidence="4">Rgp1-domain-containing protein</fullName>
    </recommendedName>
</protein>
<evidence type="ECO:0000256" key="1">
    <source>
        <dbReference type="SAM" id="MobiDB-lite"/>
    </source>
</evidence>
<sequence>MAMPSSAHYSSALSVSVKPLQSSFFAGEDFVCTITFTNTNPKVTHTQPIPQTAAFSANATLHSHPDDAAAFDDPATPTQSPAYHAGRRVVSSQPFSKTHSNKSKSVDVRAIASPHKPTTTNTASSHYSLDGQLTRSRRSKALLRQMDGEQLPERKGLIGAPHPAALSSAHSSTTSSSAAFAPWVNLQSNSNASSQRQHAKSASVSVGPWNTAADRGGLGLGIPPPSSSERPGVSPHRIAPPAQEALARLQISPSPSHSPSPVGPRGSSLGPALGGPGRKTSATISAKHPHSRKKSVAQTQAEDLTEAFELDPANDRAIMAPAMSASTSSSASTPSTPVGRNPSQNSPWGSDNFYKLGQNDTMESVFRDSINDWSQDMRRQGGGGSAKSPLYPNNDLLPPGTEKILWSFAQFGGLVEIDESLVKPGDFENLKQRLAYGDLTGASASSVPGTPRGVIGGGDLGHEESDSAGGVSRNGRSSSWSGYLRHALGSGGGASGLRGRHRRTGSTLQDTRERTLQSRSVPTFSSPPSILAVDLTLGPEESKSYTFRLQLPVDLPPSYHGKSIKFQYNLSIGTNKLDTAVNARQAQRSRLIQVPIRVYNHVTTSGIRPFYDLMNPIILLREQAVVEADDGTGPSTIREHATASRQGRPQIKTTRAELEGYVREQLRSRSPSGGTVAQSGTGSEGLDPFGMTEGLPQESCKAAVETLSRTSSKVSYDISKDSKVAAVLTLVKSRYRLGETVMAMISINQPGSLARIARFAATLETFEEVQPSIALLPPGRMQRTTRKVHAEYHESTLDKGRVSFALPVPSGEGPEFVTSGVKLNWTLRLSFLTISRIKPPPPTDGRRAPARKPPPVHLVDSSSDGFALYHTSKRALTSLAGPIVHNDDGEEDGEEAEAGAGGGETKLETVECSVPITVLPNSTGFKVGAAVFFA</sequence>
<accession>A0A5C3FB45</accession>
<evidence type="ECO:0000313" key="2">
    <source>
        <dbReference type="EMBL" id="SPO41470.1"/>
    </source>
</evidence>
<feature type="compositionally biased region" description="Polar residues" evidence="1">
    <location>
        <begin position="668"/>
        <end position="681"/>
    </location>
</feature>
<feature type="region of interest" description="Disordered" evidence="1">
    <location>
        <begin position="630"/>
        <end position="694"/>
    </location>
</feature>
<organism evidence="2 3">
    <name type="scientific">Pseudozyma flocculosa</name>
    <dbReference type="NCBI Taxonomy" id="84751"/>
    <lineage>
        <taxon>Eukaryota</taxon>
        <taxon>Fungi</taxon>
        <taxon>Dikarya</taxon>
        <taxon>Basidiomycota</taxon>
        <taxon>Ustilaginomycotina</taxon>
        <taxon>Ustilaginomycetes</taxon>
        <taxon>Ustilaginales</taxon>
        <taxon>Ustilaginaceae</taxon>
        <taxon>Pseudozyma</taxon>
    </lineage>
</organism>
<proteinExistence type="predicted"/>
<feature type="compositionally biased region" description="Low complexity" evidence="1">
    <location>
        <begin position="160"/>
        <end position="171"/>
    </location>
</feature>
<feature type="region of interest" description="Disordered" evidence="1">
    <location>
        <begin position="251"/>
        <end position="300"/>
    </location>
</feature>
<feature type="region of interest" description="Disordered" evidence="1">
    <location>
        <begin position="149"/>
        <end position="171"/>
    </location>
</feature>
<dbReference type="InterPro" id="IPR014848">
    <property type="entry name" value="Rgp1"/>
</dbReference>
<feature type="region of interest" description="Disordered" evidence="1">
    <location>
        <begin position="836"/>
        <end position="856"/>
    </location>
</feature>
<feature type="region of interest" description="Disordered" evidence="1">
    <location>
        <begin position="191"/>
        <end position="237"/>
    </location>
</feature>
<feature type="region of interest" description="Disordered" evidence="1">
    <location>
        <begin position="491"/>
        <end position="523"/>
    </location>
</feature>
<dbReference type="PANTHER" id="PTHR12507">
    <property type="entry name" value="REDUCED GROWTH PHENOTYPE 1 RGP1, YEAST -RELATED"/>
    <property type="match status" value="1"/>
</dbReference>
<dbReference type="OrthoDB" id="1918at2759"/>
<feature type="compositionally biased region" description="Basic and acidic residues" evidence="1">
    <location>
        <begin position="654"/>
        <end position="667"/>
    </location>
</feature>
<reference evidence="2 3" key="1">
    <citation type="submission" date="2018-03" db="EMBL/GenBank/DDBJ databases">
        <authorList>
            <person name="Guldener U."/>
        </authorList>
    </citation>
    <scope>NUCLEOTIDE SEQUENCE [LARGE SCALE GENOMIC DNA]</scope>
    <source>
        <strain evidence="2 3">DAOM196992</strain>
    </source>
</reference>
<evidence type="ECO:0000313" key="3">
    <source>
        <dbReference type="Proteomes" id="UP000323386"/>
    </source>
</evidence>